<feature type="compositionally biased region" description="Pro residues" evidence="5">
    <location>
        <begin position="1"/>
        <end position="37"/>
    </location>
</feature>
<dbReference type="PANTHER" id="PTHR14948">
    <property type="entry name" value="NG5"/>
    <property type="match status" value="1"/>
</dbReference>
<dbReference type="Proteomes" id="UP001055940">
    <property type="component" value="Chromosome"/>
</dbReference>
<keyword evidence="2 6" id="KW-0812">Transmembrane</keyword>
<evidence type="ECO:0000256" key="5">
    <source>
        <dbReference type="SAM" id="MobiDB-lite"/>
    </source>
</evidence>
<dbReference type="PANTHER" id="PTHR14948:SF25">
    <property type="entry name" value="DUF4190 DOMAIN-CONTAINING PROTEIN"/>
    <property type="match status" value="1"/>
</dbReference>
<proteinExistence type="predicted"/>
<evidence type="ECO:0000313" key="8">
    <source>
        <dbReference type="Proteomes" id="UP001055940"/>
    </source>
</evidence>
<feature type="compositionally biased region" description="Gly residues" evidence="5">
    <location>
        <begin position="38"/>
        <end position="56"/>
    </location>
</feature>
<dbReference type="InterPro" id="IPR051423">
    <property type="entry name" value="CD225/Dispanin"/>
</dbReference>
<evidence type="ECO:0000313" key="7">
    <source>
        <dbReference type="EMBL" id="USY22221.1"/>
    </source>
</evidence>
<feature type="transmembrane region" description="Helical" evidence="6">
    <location>
        <begin position="113"/>
        <end position="136"/>
    </location>
</feature>
<keyword evidence="4 6" id="KW-0472">Membrane</keyword>
<keyword evidence="8" id="KW-1185">Reference proteome</keyword>
<gene>
    <name evidence="7" type="ORF">NE857_11775</name>
</gene>
<organism evidence="7 8">
    <name type="scientific">Nocardiopsis exhalans</name>
    <dbReference type="NCBI Taxonomy" id="163604"/>
    <lineage>
        <taxon>Bacteria</taxon>
        <taxon>Bacillati</taxon>
        <taxon>Actinomycetota</taxon>
        <taxon>Actinomycetes</taxon>
        <taxon>Streptosporangiales</taxon>
        <taxon>Nocardiopsidaceae</taxon>
        <taxon>Nocardiopsis</taxon>
    </lineage>
</organism>
<feature type="transmembrane region" description="Helical" evidence="6">
    <location>
        <begin position="64"/>
        <end position="86"/>
    </location>
</feature>
<evidence type="ECO:0000256" key="2">
    <source>
        <dbReference type="ARBA" id="ARBA00022692"/>
    </source>
</evidence>
<dbReference type="InterPro" id="IPR007593">
    <property type="entry name" value="CD225/Dispanin_fam"/>
</dbReference>
<comment type="subcellular location">
    <subcellularLocation>
        <location evidence="1">Membrane</location>
    </subcellularLocation>
</comment>
<reference evidence="7" key="1">
    <citation type="submission" date="2022-06" db="EMBL/GenBank/DDBJ databases">
        <authorList>
            <person name="Ping M."/>
        </authorList>
    </citation>
    <scope>NUCLEOTIDE SEQUENCE</scope>
    <source>
        <strain evidence="7">JCM11759T</strain>
    </source>
</reference>
<sequence>MSYGPPPPGNPGQPPGGPGGYGPPPGGPGGYGPPPGGPGGYGPPSGGQPGYGGQPGGTPPDNGLTWAIVSVFCCWPFAIPAIVNAAKVNDLWNRGDQAGALDAQAQAKKWTKIAFIIGAIVWVLSIGVNACSAIFLSGY</sequence>
<evidence type="ECO:0000256" key="1">
    <source>
        <dbReference type="ARBA" id="ARBA00004370"/>
    </source>
</evidence>
<dbReference type="EMBL" id="CP099837">
    <property type="protein sequence ID" value="USY22221.1"/>
    <property type="molecule type" value="Genomic_DNA"/>
</dbReference>
<name>A0ABY5DEP3_9ACTN</name>
<keyword evidence="3 6" id="KW-1133">Transmembrane helix</keyword>
<accession>A0ABY5DEP3</accession>
<evidence type="ECO:0000256" key="4">
    <source>
        <dbReference type="ARBA" id="ARBA00023136"/>
    </source>
</evidence>
<dbReference type="RefSeq" id="WP_254421013.1">
    <property type="nucleotide sequence ID" value="NZ_BAAAJB010000008.1"/>
</dbReference>
<feature type="region of interest" description="Disordered" evidence="5">
    <location>
        <begin position="1"/>
        <end position="59"/>
    </location>
</feature>
<protein>
    <submittedName>
        <fullName evidence="7">CD225/dispanin family protein</fullName>
    </submittedName>
</protein>
<evidence type="ECO:0000256" key="6">
    <source>
        <dbReference type="SAM" id="Phobius"/>
    </source>
</evidence>
<evidence type="ECO:0000256" key="3">
    <source>
        <dbReference type="ARBA" id="ARBA00022989"/>
    </source>
</evidence>
<dbReference type="Pfam" id="PF04505">
    <property type="entry name" value="CD225"/>
    <property type="match status" value="1"/>
</dbReference>